<dbReference type="EMBL" id="LLXL01009551">
    <property type="protein sequence ID" value="PKK42328.1"/>
    <property type="molecule type" value="Genomic_DNA"/>
</dbReference>
<reference evidence="1 2" key="2">
    <citation type="submission" date="2017-10" db="EMBL/GenBank/DDBJ databases">
        <title>Extensive intraspecific genome diversity in a model arbuscular mycorrhizal fungus.</title>
        <authorList>
            <person name="Chen E.C.H."/>
            <person name="Morin E."/>
            <person name="Baudet D."/>
            <person name="Noel J."/>
            <person name="Ndikumana S."/>
            <person name="Charron P."/>
            <person name="St-Onge C."/>
            <person name="Giorgi J."/>
            <person name="Grigoriev I.V."/>
            <person name="Roux C."/>
            <person name="Martin F.M."/>
            <person name="Corradi N."/>
        </authorList>
    </citation>
    <scope>NUCLEOTIDE SEQUENCE [LARGE SCALE GENOMIC DNA]</scope>
    <source>
        <strain evidence="1 2">C2</strain>
    </source>
</reference>
<sequence>MHATNAEKEKAFDEFTKEYGQKEEDWTIYDDDWHDWDDLFCKIKTYWNTKTIRHWREKILKKFVYSLPSVRNPTSLFHVLFQSDAIYLPQILSLIELPYYPHELREEIWPNGIDTDEIRGSQRDRVGNNANEVDKF</sequence>
<dbReference type="AlphaFoldDB" id="A0A2N1KYW1"/>
<gene>
    <name evidence="1" type="ORF">RhiirC2_804524</name>
</gene>
<reference evidence="1 2" key="1">
    <citation type="submission" date="2016-04" db="EMBL/GenBank/DDBJ databases">
        <title>Genome analyses suggest a sexual origin of heterokaryosis in a supposedly ancient asexual fungus.</title>
        <authorList>
            <person name="Ropars J."/>
            <person name="Sedzielewska K."/>
            <person name="Noel J."/>
            <person name="Charron P."/>
            <person name="Farinelli L."/>
            <person name="Marton T."/>
            <person name="Kruger M."/>
            <person name="Pelin A."/>
            <person name="Brachmann A."/>
            <person name="Corradi N."/>
        </authorList>
    </citation>
    <scope>NUCLEOTIDE SEQUENCE [LARGE SCALE GENOMIC DNA]</scope>
    <source>
        <strain evidence="1 2">C2</strain>
    </source>
</reference>
<name>A0A2N1KYW1_9GLOM</name>
<evidence type="ECO:0000313" key="1">
    <source>
        <dbReference type="EMBL" id="PKK42328.1"/>
    </source>
</evidence>
<proteinExistence type="predicted"/>
<comment type="caution">
    <text evidence="1">The sequence shown here is derived from an EMBL/GenBank/DDBJ whole genome shotgun (WGS) entry which is preliminary data.</text>
</comment>
<evidence type="ECO:0000313" key="2">
    <source>
        <dbReference type="Proteomes" id="UP000233469"/>
    </source>
</evidence>
<accession>A0A2N1KYW1</accession>
<dbReference type="VEuPathDB" id="FungiDB:RhiirA1_476485"/>
<dbReference type="Proteomes" id="UP000233469">
    <property type="component" value="Unassembled WGS sequence"/>
</dbReference>
<protein>
    <submittedName>
        <fullName evidence="1">Uncharacterized protein</fullName>
    </submittedName>
</protein>
<dbReference type="VEuPathDB" id="FungiDB:FUN_020990"/>
<organism evidence="1 2">
    <name type="scientific">Rhizophagus irregularis</name>
    <dbReference type="NCBI Taxonomy" id="588596"/>
    <lineage>
        <taxon>Eukaryota</taxon>
        <taxon>Fungi</taxon>
        <taxon>Fungi incertae sedis</taxon>
        <taxon>Mucoromycota</taxon>
        <taxon>Glomeromycotina</taxon>
        <taxon>Glomeromycetes</taxon>
        <taxon>Glomerales</taxon>
        <taxon>Glomeraceae</taxon>
        <taxon>Rhizophagus</taxon>
    </lineage>
</organism>
<dbReference type="VEuPathDB" id="FungiDB:RhiirFUN_020828"/>